<dbReference type="RefSeq" id="WP_207675813.1">
    <property type="nucleotide sequence ID" value="NZ_JAFREM010000048.1"/>
</dbReference>
<evidence type="ECO:0000259" key="1">
    <source>
        <dbReference type="PROSITE" id="PS50930"/>
    </source>
</evidence>
<dbReference type="EMBL" id="JAFREM010000048">
    <property type="protein sequence ID" value="MBO1308823.1"/>
    <property type="molecule type" value="Genomic_DNA"/>
</dbReference>
<dbReference type="PROSITE" id="PS50930">
    <property type="entry name" value="HTH_LYTTR"/>
    <property type="match status" value="1"/>
</dbReference>
<accession>A0ABS3LID3</accession>
<evidence type="ECO:0000313" key="3">
    <source>
        <dbReference type="Proteomes" id="UP000664601"/>
    </source>
</evidence>
<dbReference type="InterPro" id="IPR046947">
    <property type="entry name" value="LytR-like"/>
</dbReference>
<gene>
    <name evidence="2" type="ORF">JZO70_21810</name>
</gene>
<organism evidence="2 3">
    <name type="scientific">Candidatus Enterococcus moelleringii</name>
    <dbReference type="NCBI Taxonomy" id="2815325"/>
    <lineage>
        <taxon>Bacteria</taxon>
        <taxon>Bacillati</taxon>
        <taxon>Bacillota</taxon>
        <taxon>Bacilli</taxon>
        <taxon>Lactobacillales</taxon>
        <taxon>Enterococcaceae</taxon>
        <taxon>Enterococcus</taxon>
    </lineage>
</organism>
<feature type="domain" description="HTH LytTR-type" evidence="1">
    <location>
        <begin position="46"/>
        <end position="145"/>
    </location>
</feature>
<reference evidence="2 3" key="1">
    <citation type="submission" date="2021-03" db="EMBL/GenBank/DDBJ databases">
        <title>Enterococcal diversity collection.</title>
        <authorList>
            <person name="Gilmore M.S."/>
            <person name="Schwartzman J."/>
            <person name="Van Tyne D."/>
            <person name="Martin M."/>
            <person name="Earl A.M."/>
            <person name="Manson A.L."/>
            <person name="Straub T."/>
            <person name="Salamzade R."/>
            <person name="Saavedra J."/>
            <person name="Lebreton F."/>
            <person name="Prichula J."/>
            <person name="Schaufler K."/>
            <person name="Gaca A."/>
            <person name="Sgardioli B."/>
            <person name="Wagenaar J."/>
            <person name="Strong T."/>
        </authorList>
    </citation>
    <scope>NUCLEOTIDE SEQUENCE [LARGE SCALE GENOMIC DNA]</scope>
    <source>
        <strain evidence="2 3">669A</strain>
    </source>
</reference>
<dbReference type="SMART" id="SM00850">
    <property type="entry name" value="LytTR"/>
    <property type="match status" value="1"/>
</dbReference>
<evidence type="ECO:0000313" key="2">
    <source>
        <dbReference type="EMBL" id="MBO1308823.1"/>
    </source>
</evidence>
<dbReference type="Proteomes" id="UP000664601">
    <property type="component" value="Unassembled WGS sequence"/>
</dbReference>
<dbReference type="PANTHER" id="PTHR37299:SF4">
    <property type="entry name" value="TRANSCRIPTIONAL REGULATOR"/>
    <property type="match status" value="1"/>
</dbReference>
<dbReference type="InterPro" id="IPR007492">
    <property type="entry name" value="LytTR_DNA-bd_dom"/>
</dbReference>
<dbReference type="GO" id="GO:0003677">
    <property type="term" value="F:DNA binding"/>
    <property type="evidence" value="ECO:0007669"/>
    <property type="project" value="UniProtKB-KW"/>
</dbReference>
<proteinExistence type="predicted"/>
<dbReference type="Gene3D" id="2.40.50.1020">
    <property type="entry name" value="LytTr DNA-binding domain"/>
    <property type="match status" value="1"/>
</dbReference>
<keyword evidence="3" id="KW-1185">Reference proteome</keyword>
<dbReference type="Pfam" id="PF04397">
    <property type="entry name" value="LytTR"/>
    <property type="match status" value="1"/>
</dbReference>
<sequence length="152" mass="18019">MRIKLFQEKTLEEDRAEIYYREMTVEIEKVCQLLEGATPQLYGLEDGQQILLKLEEIYYIDTVDKKTFAYLKEQVYQIQGSLSFLETALSQHGFCRISKANIVNIQHIHKVKSEPNMRLKVVLTNQEELVISRYYRKPFQNYLTKVRGILHD</sequence>
<dbReference type="PANTHER" id="PTHR37299">
    <property type="entry name" value="TRANSCRIPTIONAL REGULATOR-RELATED"/>
    <property type="match status" value="1"/>
</dbReference>
<protein>
    <submittedName>
        <fullName evidence="2">LytTR family transcriptional regulator DNA-binding domain-containing protein</fullName>
    </submittedName>
</protein>
<keyword evidence="2" id="KW-0238">DNA-binding</keyword>
<name>A0ABS3LID3_9ENTE</name>
<comment type="caution">
    <text evidence="2">The sequence shown here is derived from an EMBL/GenBank/DDBJ whole genome shotgun (WGS) entry which is preliminary data.</text>
</comment>